<keyword evidence="1" id="KW-0812">Transmembrane</keyword>
<dbReference type="RefSeq" id="WP_094049966.1">
    <property type="nucleotide sequence ID" value="NZ_CP022536.1"/>
</dbReference>
<sequence>MVKKTKVNVFKKDKIILIVCIICFCLFPVFIFGIYSIASNKEKPKKYDPLNDTAEVIRNSNFEGFNSNEEDSRSYIILFTHYLDNSFAKEWKFYNKLFIENEIVITNSTDVIISTIEVEYISMVDNNVVADNKFKEEFQIIYDFLYDFNNSDIDRIYLDKQFLNLKEYIKDLKINWIKEKE</sequence>
<evidence type="ECO:0000313" key="3">
    <source>
        <dbReference type="Proteomes" id="UP000203229"/>
    </source>
</evidence>
<keyword evidence="3" id="KW-1185">Reference proteome</keyword>
<proteinExistence type="predicted"/>
<keyword evidence="1" id="KW-0472">Membrane</keyword>
<geneLocation type="plasmid" evidence="2 3">
    <name>unnamed</name>
</geneLocation>
<keyword evidence="2" id="KW-0614">Plasmid</keyword>
<gene>
    <name evidence="2" type="ORF">SCORR_v1c10340</name>
</gene>
<name>A0A222EQV9_9MOLU</name>
<dbReference type="Proteomes" id="UP000203229">
    <property type="component" value="Plasmid unnamed"/>
</dbReference>
<accession>A0A222EQV9</accession>
<protein>
    <submittedName>
        <fullName evidence="2">Uncharacterized protein</fullName>
    </submittedName>
</protein>
<feature type="transmembrane region" description="Helical" evidence="1">
    <location>
        <begin position="15"/>
        <end position="38"/>
    </location>
</feature>
<evidence type="ECO:0000256" key="1">
    <source>
        <dbReference type="SAM" id="Phobius"/>
    </source>
</evidence>
<evidence type="ECO:0000313" key="2">
    <source>
        <dbReference type="EMBL" id="ASP28806.1"/>
    </source>
</evidence>
<dbReference type="KEGG" id="scou:SCORR_v1c10340"/>
<dbReference type="EMBL" id="CP022536">
    <property type="protein sequence ID" value="ASP28806.1"/>
    <property type="molecule type" value="Genomic_DNA"/>
</dbReference>
<reference evidence="2 3" key="1">
    <citation type="submission" date="2017-07" db="EMBL/GenBank/DDBJ databases">
        <title>Complete genome sequence of Spiroplasma corruscae EC-1 (DSM 19793).</title>
        <authorList>
            <person name="Tsai Y.-M."/>
            <person name="Lo W.-S."/>
            <person name="Kuo C.-H."/>
        </authorList>
    </citation>
    <scope>NUCLEOTIDE SEQUENCE [LARGE SCALE GENOMIC DNA]</scope>
    <source>
        <strain evidence="2 3">EC-1</strain>
        <plasmid evidence="2 3">unnamed</plasmid>
    </source>
</reference>
<organism evidence="2 3">
    <name type="scientific">Spiroplasma corruscae</name>
    <dbReference type="NCBI Taxonomy" id="216934"/>
    <lineage>
        <taxon>Bacteria</taxon>
        <taxon>Bacillati</taxon>
        <taxon>Mycoplasmatota</taxon>
        <taxon>Mollicutes</taxon>
        <taxon>Entomoplasmatales</taxon>
        <taxon>Spiroplasmataceae</taxon>
        <taxon>Spiroplasma</taxon>
    </lineage>
</organism>
<dbReference type="AlphaFoldDB" id="A0A222EQV9"/>
<keyword evidence="1" id="KW-1133">Transmembrane helix</keyword>